<accession>A0A3P6FWY8</accession>
<name>A0A3P6FWY8_BRAOL</name>
<sequence length="53" mass="5978">MVFGNITQLFTPNRYGANTQPSLPYIPTGSSPDTLRVSPRLLFLPRLRSRRSS</sequence>
<dbReference type="EMBL" id="LR031878">
    <property type="protein sequence ID" value="VDD48902.1"/>
    <property type="molecule type" value="Genomic_DNA"/>
</dbReference>
<organism evidence="2">
    <name type="scientific">Brassica oleracea</name>
    <name type="common">Wild cabbage</name>
    <dbReference type="NCBI Taxonomy" id="3712"/>
    <lineage>
        <taxon>Eukaryota</taxon>
        <taxon>Viridiplantae</taxon>
        <taxon>Streptophyta</taxon>
        <taxon>Embryophyta</taxon>
        <taxon>Tracheophyta</taxon>
        <taxon>Spermatophyta</taxon>
        <taxon>Magnoliopsida</taxon>
        <taxon>eudicotyledons</taxon>
        <taxon>Gunneridae</taxon>
        <taxon>Pentapetalae</taxon>
        <taxon>rosids</taxon>
        <taxon>malvids</taxon>
        <taxon>Brassicales</taxon>
        <taxon>Brassicaceae</taxon>
        <taxon>Brassiceae</taxon>
        <taxon>Brassica</taxon>
    </lineage>
</organism>
<gene>
    <name evidence="2" type="ORF">BOLC1T01291H</name>
</gene>
<protein>
    <submittedName>
        <fullName evidence="2">Uncharacterized protein</fullName>
    </submittedName>
</protein>
<dbReference type="AlphaFoldDB" id="A0A3P6FWY8"/>
<evidence type="ECO:0000313" key="2">
    <source>
        <dbReference type="EMBL" id="VDD48902.1"/>
    </source>
</evidence>
<evidence type="ECO:0000256" key="1">
    <source>
        <dbReference type="SAM" id="MobiDB-lite"/>
    </source>
</evidence>
<feature type="compositionally biased region" description="Polar residues" evidence="1">
    <location>
        <begin position="14"/>
        <end position="33"/>
    </location>
</feature>
<feature type="region of interest" description="Disordered" evidence="1">
    <location>
        <begin position="14"/>
        <end position="34"/>
    </location>
</feature>
<proteinExistence type="predicted"/>
<reference evidence="2" key="1">
    <citation type="submission" date="2018-11" db="EMBL/GenBank/DDBJ databases">
        <authorList>
            <consortium name="Genoscope - CEA"/>
            <person name="William W."/>
        </authorList>
    </citation>
    <scope>NUCLEOTIDE SEQUENCE</scope>
</reference>